<name>A0AAP9EAG9_LEULA</name>
<reference evidence="2 3" key="1">
    <citation type="submission" date="2019-06" db="EMBL/GenBank/DDBJ databases">
        <title>Genome analyses of bacteria isolated from kimchi.</title>
        <authorList>
            <person name="Lee S."/>
            <person name="Ahn S."/>
            <person name="Roh S."/>
        </authorList>
    </citation>
    <scope>NUCLEOTIDE SEQUENCE [LARGE SCALE GENOMIC DNA]</scope>
    <source>
        <strain evidence="2 3">CBA3625</strain>
    </source>
</reference>
<keyword evidence="3" id="KW-1185">Reference proteome</keyword>
<dbReference type="RefSeq" id="WP_147000614.1">
    <property type="nucleotide sequence ID" value="NZ_CP042387.1"/>
</dbReference>
<dbReference type="EMBL" id="CP042387">
    <property type="protein sequence ID" value="QEA43270.1"/>
    <property type="molecule type" value="Genomic_DNA"/>
</dbReference>
<accession>A0AAP9EAG9</accession>
<keyword evidence="1" id="KW-0812">Transmembrane</keyword>
<dbReference type="AlphaFoldDB" id="A0AAP9EAG9"/>
<organism evidence="2 3">
    <name type="scientific">Leuconostoc lactis</name>
    <dbReference type="NCBI Taxonomy" id="1246"/>
    <lineage>
        <taxon>Bacteria</taxon>
        <taxon>Bacillati</taxon>
        <taxon>Bacillota</taxon>
        <taxon>Bacilli</taxon>
        <taxon>Lactobacillales</taxon>
        <taxon>Lactobacillaceae</taxon>
        <taxon>Leuconostoc</taxon>
    </lineage>
</organism>
<evidence type="ECO:0000313" key="3">
    <source>
        <dbReference type="Proteomes" id="UP000321298"/>
    </source>
</evidence>
<feature type="transmembrane region" description="Helical" evidence="1">
    <location>
        <begin position="14"/>
        <end position="33"/>
    </location>
</feature>
<feature type="transmembrane region" description="Helical" evidence="1">
    <location>
        <begin position="185"/>
        <end position="211"/>
    </location>
</feature>
<evidence type="ECO:0000313" key="2">
    <source>
        <dbReference type="EMBL" id="QEA43270.1"/>
    </source>
</evidence>
<dbReference type="GeneID" id="66530647"/>
<keyword evidence="1" id="KW-1133">Transmembrane helix</keyword>
<dbReference type="Proteomes" id="UP000321298">
    <property type="component" value="Chromosome"/>
</dbReference>
<gene>
    <name evidence="2" type="ORF">FGL83_00475</name>
</gene>
<keyword evidence="1" id="KW-0472">Membrane</keyword>
<evidence type="ECO:0000256" key="1">
    <source>
        <dbReference type="SAM" id="Phobius"/>
    </source>
</evidence>
<proteinExistence type="predicted"/>
<protein>
    <submittedName>
        <fullName evidence="2">Uncharacterized protein</fullName>
    </submittedName>
</protein>
<sequence>MEQWKMVKWLSENLSATNVLLAIIAFVLVTYLAKSSDWLRDKFQRKNAQTLQIEQFYRENSGEDLKGLLNEWLDHFESMGKDFTPETAKVLIKRTMAVSSSRTTLILTSMLQHVYLSNENDEDNFVFMIYIAAIVDSLKKDFTAESIGIFELIQFKINDFQDEIPKFKKSYKTYKKEIKRTKKGIGMPLTSSLIIIIAVLVFILALVIYFINKM</sequence>